<dbReference type="STRING" id="1509407.A0A0L1IQD5"/>
<feature type="transmembrane region" description="Helical" evidence="12">
    <location>
        <begin position="400"/>
        <end position="419"/>
    </location>
</feature>
<dbReference type="PANTHER" id="PTHR11660">
    <property type="entry name" value="SOLUTE CARRIER FAMILY 40 MEMBER"/>
    <property type="match status" value="1"/>
</dbReference>
<dbReference type="CDD" id="cd00067">
    <property type="entry name" value="GAL4"/>
    <property type="match status" value="1"/>
</dbReference>
<dbReference type="AlphaFoldDB" id="A0A0L1IQD5"/>
<dbReference type="Gene3D" id="4.10.240.10">
    <property type="entry name" value="Zn(2)-C6 fungal-type DNA-binding domain"/>
    <property type="match status" value="1"/>
</dbReference>
<dbReference type="InterPro" id="IPR021858">
    <property type="entry name" value="Fun_TF"/>
</dbReference>
<accession>A0A0L1IQD5</accession>
<keyword evidence="8 12" id="KW-0472">Membrane</keyword>
<dbReference type="InterPro" id="IPR036259">
    <property type="entry name" value="MFS_trans_sf"/>
</dbReference>
<keyword evidence="15" id="KW-1185">Reference proteome</keyword>
<dbReference type="EMBL" id="JNOM01000450">
    <property type="protein sequence ID" value="KNG81413.1"/>
    <property type="molecule type" value="Genomic_DNA"/>
</dbReference>
<organism evidence="14 15">
    <name type="scientific">Aspergillus nomiae NRRL (strain ATCC 15546 / NRRL 13137 / CBS 260.88 / M93)</name>
    <dbReference type="NCBI Taxonomy" id="1509407"/>
    <lineage>
        <taxon>Eukaryota</taxon>
        <taxon>Fungi</taxon>
        <taxon>Dikarya</taxon>
        <taxon>Ascomycota</taxon>
        <taxon>Pezizomycotina</taxon>
        <taxon>Eurotiomycetes</taxon>
        <taxon>Eurotiomycetidae</taxon>
        <taxon>Eurotiales</taxon>
        <taxon>Aspergillaceae</taxon>
        <taxon>Aspergillus</taxon>
        <taxon>Aspergillus subgen. Circumdati</taxon>
    </lineage>
</organism>
<comment type="subcellular location">
    <subcellularLocation>
        <location evidence="1">Membrane</location>
        <topology evidence="1">Multi-pass membrane protein</topology>
    </subcellularLocation>
</comment>
<dbReference type="Pfam" id="PF11951">
    <property type="entry name" value="Fungal_trans_2"/>
    <property type="match status" value="1"/>
</dbReference>
<feature type="transmembrane region" description="Helical" evidence="12">
    <location>
        <begin position="356"/>
        <end position="379"/>
    </location>
</feature>
<dbReference type="GO" id="GO:0009893">
    <property type="term" value="P:positive regulation of metabolic process"/>
    <property type="evidence" value="ECO:0007669"/>
    <property type="project" value="UniProtKB-ARBA"/>
</dbReference>
<protein>
    <recommendedName>
        <fullName evidence="13">Zn(2)-C6 fungal-type domain-containing protein</fullName>
    </recommendedName>
</protein>
<sequence>MSRGDSTDEAEPFLAPSPSSESIETPIRASKPVLVRLYISHSLSTWNSRMFEFGAVLFLASIFPGTLLYASIYALVRSLSAVLLSSWLGSIVDRSNRLKVIRQSIRSPYISPLLFAVVTLLACFEKLAYTANTVAVERDWAIVVSDALQIPRQDLNASMRRIDLVCKLLAPVVISLIDSFSTRAAIWTTLGVNASCVLVEYFAIAQVYQSVPELERTQETDVNQNGEEATSEDQIPQRRIAHSMVQYTRGVVAPWREYVSSPLFLASFALSLLYLTVLSFGTTMVTYLLHTGFNSLQVSGMRIGAVIAELSGTWAAPFIMNKIGPIRSGLWFLNWQFGCLAAAVAAFAFLNNSSQLVAVSLIVGVALSRIGLWGFDLSVQFLVQEGVDEHARARFSSTEMALQNIFELFSFATTIVFPLPEQFKYPVYISYGAIAMAAVCFAAYVRKERGHLLHTSKCFGGDKLRLFGGEVPTRDIRSKEVQVPKARGTGRSGPRRRTGCLTCRARKVRCDEVKPTCANCTRLRLQCIYKTIVPGIASRRSTQRVPQVPQQAFTIDPAPAHVPDRLDVNYFDTVLQPRELRPRRASHMLPHQMTDHTLPSTSVAVPDFPNFDMLSFIGEITSDFEQKHLDLTNGVSAFTLTSDALSPTTLGNVGGSNYILQQPTWTVDTSVGTLPSPSDSQSDGVQNIPSGDTTIWPETRETYEEQLLSHFVEIDPPPTPFGSISLEWNYVRSVIVSLSADASYLLNALYCYSDIRKSMEEGKRWRAAPVYHRQASSEIQSCITESMDDSLLKRALTAVFLLMLSEVVSFPELGDSNTSFLHSAYFLLQRFHHRTKSWTGFGHLIVSWISLLDVRALIAGRDGDPLVELGMLDQVDTAETGQRSEDELLSKPGYLIHNAIVGPAYSFLFKAQQVIRRIVCLDMHHRRRGTVSDEFEVLQIAHQIGADLEALWNKRPRVLDIYDKPEELYDTLQPAVADEVCRTFRQYMANFLAIFIYLHRVAFVIYPRTDRVHRAVDQIIQLATVESGSVNHRLPISFTWPLFVAGLEGSLEQRGWIIQEMQRMADLPSDHRPVAQRHPNAKKILLLLEEMTKRQDASRTWADSRLVRRELFVDPFVLI</sequence>
<dbReference type="Gene3D" id="1.20.1250.20">
    <property type="entry name" value="MFS general substrate transporter like domains"/>
    <property type="match status" value="1"/>
</dbReference>
<dbReference type="GO" id="GO:0000981">
    <property type="term" value="F:DNA-binding transcription factor activity, RNA polymerase II-specific"/>
    <property type="evidence" value="ECO:0007669"/>
    <property type="project" value="InterPro"/>
</dbReference>
<keyword evidence="3" id="KW-0813">Transport</keyword>
<dbReference type="PANTHER" id="PTHR11660:SF57">
    <property type="entry name" value="SOLUTE CARRIER FAMILY 40 MEMBER"/>
    <property type="match status" value="1"/>
</dbReference>
<keyword evidence="7" id="KW-0238">DNA-binding</keyword>
<dbReference type="Pfam" id="PF06963">
    <property type="entry name" value="FPN1"/>
    <property type="match status" value="2"/>
</dbReference>
<dbReference type="PROSITE" id="PS00463">
    <property type="entry name" value="ZN2_CY6_FUNGAL_1"/>
    <property type="match status" value="1"/>
</dbReference>
<dbReference type="InterPro" id="IPR036864">
    <property type="entry name" value="Zn2-C6_fun-type_DNA-bd_sf"/>
</dbReference>
<feature type="compositionally biased region" description="Polar residues" evidence="11">
    <location>
        <begin position="674"/>
        <end position="693"/>
    </location>
</feature>
<evidence type="ECO:0000256" key="2">
    <source>
        <dbReference type="ARBA" id="ARBA00006279"/>
    </source>
</evidence>
<dbReference type="GO" id="GO:0008270">
    <property type="term" value="F:zinc ion binding"/>
    <property type="evidence" value="ECO:0007669"/>
    <property type="project" value="InterPro"/>
</dbReference>
<feature type="transmembrane region" description="Helical" evidence="12">
    <location>
        <begin position="332"/>
        <end position="350"/>
    </location>
</feature>
<dbReference type="SMART" id="SM00066">
    <property type="entry name" value="GAL4"/>
    <property type="match status" value="1"/>
</dbReference>
<dbReference type="GeneID" id="26811813"/>
<keyword evidence="5 12" id="KW-1133">Transmembrane helix</keyword>
<feature type="region of interest" description="Disordered" evidence="11">
    <location>
        <begin position="1"/>
        <end position="24"/>
    </location>
</feature>
<evidence type="ECO:0000259" key="13">
    <source>
        <dbReference type="PROSITE" id="PS50048"/>
    </source>
</evidence>
<dbReference type="InterPro" id="IPR001138">
    <property type="entry name" value="Zn2Cys6_DnaBD"/>
</dbReference>
<comment type="caution">
    <text evidence="14">The sequence shown here is derived from an EMBL/GenBank/DDBJ whole genome shotgun (WGS) entry which is preliminary data.</text>
</comment>
<evidence type="ECO:0000256" key="1">
    <source>
        <dbReference type="ARBA" id="ARBA00004141"/>
    </source>
</evidence>
<dbReference type="Pfam" id="PF00172">
    <property type="entry name" value="Zn_clus"/>
    <property type="match status" value="1"/>
</dbReference>
<evidence type="ECO:0000256" key="11">
    <source>
        <dbReference type="SAM" id="MobiDB-lite"/>
    </source>
</evidence>
<dbReference type="GO" id="GO:0016020">
    <property type="term" value="C:membrane"/>
    <property type="evidence" value="ECO:0007669"/>
    <property type="project" value="UniProtKB-SubCell"/>
</dbReference>
<comment type="similarity">
    <text evidence="2">Belongs to the ferroportin (FP) (TC 2.A.100) family. SLC40A subfamily.</text>
</comment>
<evidence type="ECO:0000256" key="7">
    <source>
        <dbReference type="ARBA" id="ARBA00023125"/>
    </source>
</evidence>
<feature type="region of interest" description="Disordered" evidence="11">
    <location>
        <begin position="674"/>
        <end position="695"/>
    </location>
</feature>
<dbReference type="GO" id="GO:0003677">
    <property type="term" value="F:DNA binding"/>
    <property type="evidence" value="ECO:0007669"/>
    <property type="project" value="UniProtKB-KW"/>
</dbReference>
<evidence type="ECO:0000256" key="5">
    <source>
        <dbReference type="ARBA" id="ARBA00022989"/>
    </source>
</evidence>
<gene>
    <name evidence="14" type="ORF">ANOM_010009</name>
</gene>
<feature type="transmembrane region" description="Helical" evidence="12">
    <location>
        <begin position="263"/>
        <end position="289"/>
    </location>
</feature>
<keyword evidence="9" id="KW-0804">Transcription</keyword>
<dbReference type="SUPFAM" id="SSF103473">
    <property type="entry name" value="MFS general substrate transporter"/>
    <property type="match status" value="1"/>
</dbReference>
<dbReference type="RefSeq" id="XP_015402336.1">
    <property type="nucleotide sequence ID" value="XM_015555265.1"/>
</dbReference>
<evidence type="ECO:0000256" key="3">
    <source>
        <dbReference type="ARBA" id="ARBA00022448"/>
    </source>
</evidence>
<evidence type="ECO:0000256" key="10">
    <source>
        <dbReference type="ARBA" id="ARBA00023242"/>
    </source>
</evidence>
<dbReference type="InterPro" id="IPR009716">
    <property type="entry name" value="Ferroportin-1"/>
</dbReference>
<dbReference type="Proteomes" id="UP000037505">
    <property type="component" value="Unassembled WGS sequence"/>
</dbReference>
<evidence type="ECO:0000256" key="8">
    <source>
        <dbReference type="ARBA" id="ARBA00023136"/>
    </source>
</evidence>
<keyword evidence="10" id="KW-0539">Nucleus</keyword>
<evidence type="ECO:0000256" key="4">
    <source>
        <dbReference type="ARBA" id="ARBA00022692"/>
    </source>
</evidence>
<dbReference type="GO" id="GO:0005381">
    <property type="term" value="F:iron ion transmembrane transporter activity"/>
    <property type="evidence" value="ECO:0007669"/>
    <property type="project" value="InterPro"/>
</dbReference>
<proteinExistence type="inferred from homology"/>
<evidence type="ECO:0000313" key="14">
    <source>
        <dbReference type="EMBL" id="KNG81413.1"/>
    </source>
</evidence>
<feature type="domain" description="Zn(2)-C6 fungal-type" evidence="13">
    <location>
        <begin position="499"/>
        <end position="529"/>
    </location>
</feature>
<dbReference type="OrthoDB" id="648861at2759"/>
<evidence type="ECO:0000313" key="15">
    <source>
        <dbReference type="Proteomes" id="UP000037505"/>
    </source>
</evidence>
<keyword evidence="4 12" id="KW-0812">Transmembrane</keyword>
<dbReference type="PROSITE" id="PS50048">
    <property type="entry name" value="ZN2_CY6_FUNGAL_2"/>
    <property type="match status" value="1"/>
</dbReference>
<dbReference type="CDD" id="cd17480">
    <property type="entry name" value="MFS_SLC40A1_like"/>
    <property type="match status" value="1"/>
</dbReference>
<evidence type="ECO:0000256" key="12">
    <source>
        <dbReference type="SAM" id="Phobius"/>
    </source>
</evidence>
<reference evidence="14 15" key="1">
    <citation type="submission" date="2014-06" db="EMBL/GenBank/DDBJ databases">
        <title>The Genome of the Aflatoxigenic Filamentous Fungus Aspergillus nomius.</title>
        <authorList>
            <person name="Moore M.G."/>
            <person name="Shannon B.M."/>
            <person name="Brian M.M."/>
        </authorList>
    </citation>
    <scope>NUCLEOTIDE SEQUENCE [LARGE SCALE GENOMIC DNA]</scope>
    <source>
        <strain evidence="14 15">NRRL 13137</strain>
    </source>
</reference>
<evidence type="ECO:0000256" key="6">
    <source>
        <dbReference type="ARBA" id="ARBA00023015"/>
    </source>
</evidence>
<keyword evidence="6" id="KW-0805">Transcription regulation</keyword>
<feature type="transmembrane region" description="Helical" evidence="12">
    <location>
        <begin position="53"/>
        <end position="76"/>
    </location>
</feature>
<evidence type="ECO:0000256" key="9">
    <source>
        <dbReference type="ARBA" id="ARBA00023163"/>
    </source>
</evidence>
<feature type="transmembrane region" description="Helical" evidence="12">
    <location>
        <begin position="425"/>
        <end position="445"/>
    </location>
</feature>
<dbReference type="SUPFAM" id="SSF57701">
    <property type="entry name" value="Zn2/Cys6 DNA-binding domain"/>
    <property type="match status" value="1"/>
</dbReference>
<name>A0A0L1IQD5_ASPN3</name>